<dbReference type="GO" id="GO:0016787">
    <property type="term" value="F:hydrolase activity"/>
    <property type="evidence" value="ECO:0007669"/>
    <property type="project" value="UniProtKB-KW"/>
</dbReference>
<dbReference type="Pfam" id="PF12697">
    <property type="entry name" value="Abhydrolase_6"/>
    <property type="match status" value="1"/>
</dbReference>
<dbReference type="Gene3D" id="3.40.50.1820">
    <property type="entry name" value="alpha/beta hydrolase"/>
    <property type="match status" value="1"/>
</dbReference>
<proteinExistence type="predicted"/>
<comment type="caution">
    <text evidence="3">The sequence shown here is derived from an EMBL/GenBank/DDBJ whole genome shotgun (WGS) entry which is preliminary data.</text>
</comment>
<dbReference type="InterPro" id="IPR000073">
    <property type="entry name" value="AB_hydrolase_1"/>
</dbReference>
<dbReference type="PANTHER" id="PTHR48081:SF33">
    <property type="entry name" value="KYNURENINE FORMAMIDASE"/>
    <property type="match status" value="1"/>
</dbReference>
<dbReference type="PANTHER" id="PTHR48081">
    <property type="entry name" value="AB HYDROLASE SUPERFAMILY PROTEIN C4A8.06C"/>
    <property type="match status" value="1"/>
</dbReference>
<protein>
    <submittedName>
        <fullName evidence="3">Alpha/beta hydrolase</fullName>
    </submittedName>
</protein>
<name>A0ABS8CIT2_9RHOB</name>
<evidence type="ECO:0000259" key="2">
    <source>
        <dbReference type="Pfam" id="PF12697"/>
    </source>
</evidence>
<evidence type="ECO:0000256" key="1">
    <source>
        <dbReference type="ARBA" id="ARBA00022801"/>
    </source>
</evidence>
<evidence type="ECO:0000313" key="4">
    <source>
        <dbReference type="Proteomes" id="UP001198571"/>
    </source>
</evidence>
<keyword evidence="1 3" id="KW-0378">Hydrolase</keyword>
<dbReference type="SUPFAM" id="SSF53474">
    <property type="entry name" value="alpha/beta-Hydrolases"/>
    <property type="match status" value="1"/>
</dbReference>
<feature type="domain" description="AB hydrolase-1" evidence="2">
    <location>
        <begin position="77"/>
        <end position="197"/>
    </location>
</feature>
<evidence type="ECO:0000313" key="3">
    <source>
        <dbReference type="EMBL" id="MCB5409289.1"/>
    </source>
</evidence>
<dbReference type="InterPro" id="IPR050300">
    <property type="entry name" value="GDXG_lipolytic_enzyme"/>
</dbReference>
<gene>
    <name evidence="3" type="ORF">H0485_04595</name>
</gene>
<dbReference type="Proteomes" id="UP001198571">
    <property type="component" value="Unassembled WGS sequence"/>
</dbReference>
<dbReference type="RefSeq" id="WP_226934184.1">
    <property type="nucleotide sequence ID" value="NZ_JACDXX010000003.1"/>
</dbReference>
<keyword evidence="4" id="KW-1185">Reference proteome</keyword>
<accession>A0ABS8CIT2</accession>
<sequence>MTSAFQPPAYCWPDPDRDYANGDFIAGAALYPPRWQAAAQAFRDSLGARAECDLSYGSHPREAFDLFHPEGEARGTLLLIHGGWWLAFGRKDWSHLAAGALARGWRVVMPSYPLTPEVRISTITESLARLTRSLKASYTGPLVASGHSAGGHLAARLATTEFGFNLSRCLPISPLAELGPVLGLKANQTLGLTEAEAAAESPVRQQLCPGTRAHIHIGGLERPGFFWQARMLAETWNCPWSIAGGKHHFDVVDDLCDPDSALISALLAD</sequence>
<reference evidence="3 4" key="1">
    <citation type="submission" date="2020-07" db="EMBL/GenBank/DDBJ databases">
        <title>Pseudogemmobacter sp. nov., isolated from poultry manure in Taiwan.</title>
        <authorList>
            <person name="Lin S.-Y."/>
            <person name="Tang Y.-S."/>
            <person name="Young C.-C."/>
        </authorList>
    </citation>
    <scope>NUCLEOTIDE SEQUENCE [LARGE SCALE GENOMIC DNA]</scope>
    <source>
        <strain evidence="3 4">CC-YST710</strain>
    </source>
</reference>
<organism evidence="3 4">
    <name type="scientific">Pseudogemmobacter faecipullorum</name>
    <dbReference type="NCBI Taxonomy" id="2755041"/>
    <lineage>
        <taxon>Bacteria</taxon>
        <taxon>Pseudomonadati</taxon>
        <taxon>Pseudomonadota</taxon>
        <taxon>Alphaproteobacteria</taxon>
        <taxon>Rhodobacterales</taxon>
        <taxon>Paracoccaceae</taxon>
        <taxon>Pseudogemmobacter</taxon>
    </lineage>
</organism>
<dbReference type="InterPro" id="IPR029058">
    <property type="entry name" value="AB_hydrolase_fold"/>
</dbReference>
<dbReference type="EMBL" id="JACDXX010000003">
    <property type="protein sequence ID" value="MCB5409289.1"/>
    <property type="molecule type" value="Genomic_DNA"/>
</dbReference>